<evidence type="ECO:0000313" key="1">
    <source>
        <dbReference type="EMBL" id="KIG19594.1"/>
    </source>
</evidence>
<accession>A0A0C1ZPM0</accession>
<protein>
    <recommendedName>
        <fullName evidence="3">Novel E3 ligase domain-containing protein</fullName>
    </recommendedName>
</protein>
<name>A0A0C1ZPM0_9BACT</name>
<dbReference type="Proteomes" id="UP000031599">
    <property type="component" value="Unassembled WGS sequence"/>
</dbReference>
<evidence type="ECO:0000313" key="2">
    <source>
        <dbReference type="Proteomes" id="UP000031599"/>
    </source>
</evidence>
<gene>
    <name evidence="1" type="ORF">DB30_00103</name>
</gene>
<dbReference type="AlphaFoldDB" id="A0A0C1ZPM0"/>
<comment type="caution">
    <text evidence="1">The sequence shown here is derived from an EMBL/GenBank/DDBJ whole genome shotgun (WGS) entry which is preliminary data.</text>
</comment>
<evidence type="ECO:0008006" key="3">
    <source>
        <dbReference type="Google" id="ProtNLM"/>
    </source>
</evidence>
<sequence length="303" mass="33526">MVVTANDVEIPEPLRALIEASDHEAEQFWADADQQAEALRAFLATGTARDASERFDLARSRPEFVDVCPLGDPCLVVEWRDLHRVAVLRAIGLATAGDAADASLLLRDLIRMDVAHLDSARGAFSFLVARANLQEALTQADRLALRLGQRERSAATSAALTELAQVVRAVDIEAINLQRVVITEYLFHVRALERLEGGDAELLDRVDSPRAIGWAFDRGQTLHSLNERFEARYQAAAAHDTAAALGASEDSPKQQFMWWLRNPVGKLYLDATIIDSDWKIDANLEELGRTQTRLLARPVLAQL</sequence>
<organism evidence="1 2">
    <name type="scientific">Enhygromyxa salina</name>
    <dbReference type="NCBI Taxonomy" id="215803"/>
    <lineage>
        <taxon>Bacteria</taxon>
        <taxon>Pseudomonadati</taxon>
        <taxon>Myxococcota</taxon>
        <taxon>Polyangia</taxon>
        <taxon>Nannocystales</taxon>
        <taxon>Nannocystaceae</taxon>
        <taxon>Enhygromyxa</taxon>
    </lineage>
</organism>
<dbReference type="EMBL" id="JMCC02000001">
    <property type="protein sequence ID" value="KIG19594.1"/>
    <property type="molecule type" value="Genomic_DNA"/>
</dbReference>
<reference evidence="1 2" key="1">
    <citation type="submission" date="2014-12" db="EMBL/GenBank/DDBJ databases">
        <title>Genome assembly of Enhygromyxa salina DSM 15201.</title>
        <authorList>
            <person name="Sharma G."/>
            <person name="Subramanian S."/>
        </authorList>
    </citation>
    <scope>NUCLEOTIDE SEQUENCE [LARGE SCALE GENOMIC DNA]</scope>
    <source>
        <strain evidence="1 2">DSM 15201</strain>
    </source>
</reference>
<proteinExistence type="predicted"/>